<dbReference type="AlphaFoldDB" id="A0A7W6BUM7"/>
<dbReference type="GO" id="GO:0003700">
    <property type="term" value="F:DNA-binding transcription factor activity"/>
    <property type="evidence" value="ECO:0007669"/>
    <property type="project" value="InterPro"/>
</dbReference>
<reference evidence="2 3" key="1">
    <citation type="submission" date="2020-08" db="EMBL/GenBank/DDBJ databases">
        <title>Genomic Encyclopedia of Type Strains, Phase IV (KMG-IV): sequencing the most valuable type-strain genomes for metagenomic binning, comparative biology and taxonomic classification.</title>
        <authorList>
            <person name="Goeker M."/>
        </authorList>
    </citation>
    <scope>NUCLEOTIDE SEQUENCE [LARGE SCALE GENOMIC DNA]</scope>
    <source>
        <strain evidence="2 3">DSM 25024</strain>
    </source>
</reference>
<dbReference type="SMART" id="SM00418">
    <property type="entry name" value="HTH_ARSR"/>
    <property type="match status" value="1"/>
</dbReference>
<dbReference type="Pfam" id="PF01022">
    <property type="entry name" value="HTH_5"/>
    <property type="match status" value="1"/>
</dbReference>
<dbReference type="Pfam" id="PF08241">
    <property type="entry name" value="Methyltransf_11"/>
    <property type="match status" value="1"/>
</dbReference>
<dbReference type="InterPro" id="IPR013216">
    <property type="entry name" value="Methyltransf_11"/>
</dbReference>
<dbReference type="SUPFAM" id="SSF53335">
    <property type="entry name" value="S-adenosyl-L-methionine-dependent methyltransferases"/>
    <property type="match status" value="1"/>
</dbReference>
<dbReference type="Gene3D" id="3.40.50.150">
    <property type="entry name" value="Vaccinia Virus protein VP39"/>
    <property type="match status" value="1"/>
</dbReference>
<sequence length="335" mass="36530">MPASFDDAVEMMKALAEPTRFRLVLLVSEQDLTVSDLTAILGQSQPRISRHLKLLVEAGVVDRHQEGSWAYFRLSDRPLAGRLVHSLKDNVGGDDSALSQDRERLTAVRRERAERAASYFARNAEHWDRIRSLHVPDADVERALMTALAPAGRIEAHLDVGTGTGRMLELLAPFSERAIGVDASREMLAIARAKLDAAGVTQATVRQGDVYRLPGPRGSFDLVTLHQVLHYLDDPAAAVRECAGALRPGGQLAVVDFAPHALEFLRAEHAHLRLGFSEAALRHWMHGAGLVVETLKTLPPHDDEAGRLTVTVIVGRRPTESSNELADAESALAVA</sequence>
<gene>
    <name evidence="2" type="ORF">GGR05_001118</name>
</gene>
<name>A0A7W6BUM7_9HYPH</name>
<dbReference type="InterPro" id="IPR036388">
    <property type="entry name" value="WH-like_DNA-bd_sf"/>
</dbReference>
<dbReference type="InterPro" id="IPR001845">
    <property type="entry name" value="HTH_ArsR_DNA-bd_dom"/>
</dbReference>
<proteinExistence type="predicted"/>
<dbReference type="InterPro" id="IPR029063">
    <property type="entry name" value="SAM-dependent_MTases_sf"/>
</dbReference>
<dbReference type="RefSeq" id="WP_090964013.1">
    <property type="nucleotide sequence ID" value="NZ_FOOA01000011.1"/>
</dbReference>
<dbReference type="EMBL" id="JACIDO010000002">
    <property type="protein sequence ID" value="MBB3934990.1"/>
    <property type="molecule type" value="Genomic_DNA"/>
</dbReference>
<dbReference type="Gene3D" id="1.10.10.10">
    <property type="entry name" value="Winged helix-like DNA-binding domain superfamily/Winged helix DNA-binding domain"/>
    <property type="match status" value="1"/>
</dbReference>
<dbReference type="CDD" id="cd00090">
    <property type="entry name" value="HTH_ARSR"/>
    <property type="match status" value="1"/>
</dbReference>
<dbReference type="OrthoDB" id="9789575at2"/>
<dbReference type="NCBIfam" id="NF033788">
    <property type="entry name" value="HTH_metalloreg"/>
    <property type="match status" value="1"/>
</dbReference>
<dbReference type="CDD" id="cd02440">
    <property type="entry name" value="AdoMet_MTases"/>
    <property type="match status" value="1"/>
</dbReference>
<organism evidence="2 3">
    <name type="scientific">Aureimonas phyllosphaerae</name>
    <dbReference type="NCBI Taxonomy" id="1166078"/>
    <lineage>
        <taxon>Bacteria</taxon>
        <taxon>Pseudomonadati</taxon>
        <taxon>Pseudomonadota</taxon>
        <taxon>Alphaproteobacteria</taxon>
        <taxon>Hyphomicrobiales</taxon>
        <taxon>Aurantimonadaceae</taxon>
        <taxon>Aureimonas</taxon>
    </lineage>
</organism>
<keyword evidence="3" id="KW-1185">Reference proteome</keyword>
<dbReference type="InterPro" id="IPR011991">
    <property type="entry name" value="ArsR-like_HTH"/>
</dbReference>
<accession>A0A7W6BUM7</accession>
<dbReference type="InterPro" id="IPR036390">
    <property type="entry name" value="WH_DNA-bd_sf"/>
</dbReference>
<evidence type="ECO:0000313" key="3">
    <source>
        <dbReference type="Proteomes" id="UP000531216"/>
    </source>
</evidence>
<evidence type="ECO:0000259" key="1">
    <source>
        <dbReference type="PROSITE" id="PS50987"/>
    </source>
</evidence>
<dbReference type="PANTHER" id="PTHR42912:SF93">
    <property type="entry name" value="N6-ADENOSINE-METHYLTRANSFERASE TMT1A"/>
    <property type="match status" value="1"/>
</dbReference>
<comment type="caution">
    <text evidence="2">The sequence shown here is derived from an EMBL/GenBank/DDBJ whole genome shotgun (WGS) entry which is preliminary data.</text>
</comment>
<evidence type="ECO:0000313" key="2">
    <source>
        <dbReference type="EMBL" id="MBB3934990.1"/>
    </source>
</evidence>
<dbReference type="PANTHER" id="PTHR42912">
    <property type="entry name" value="METHYLTRANSFERASE"/>
    <property type="match status" value="1"/>
</dbReference>
<dbReference type="SUPFAM" id="SSF46785">
    <property type="entry name" value="Winged helix' DNA-binding domain"/>
    <property type="match status" value="1"/>
</dbReference>
<protein>
    <submittedName>
        <fullName evidence="2">ArsR family transcriptional regulator</fullName>
    </submittedName>
</protein>
<dbReference type="GO" id="GO:0008757">
    <property type="term" value="F:S-adenosylmethionine-dependent methyltransferase activity"/>
    <property type="evidence" value="ECO:0007669"/>
    <property type="project" value="InterPro"/>
</dbReference>
<dbReference type="PROSITE" id="PS50987">
    <property type="entry name" value="HTH_ARSR_2"/>
    <property type="match status" value="1"/>
</dbReference>
<feature type="domain" description="HTH arsR-type" evidence="1">
    <location>
        <begin position="1"/>
        <end position="94"/>
    </location>
</feature>
<dbReference type="Proteomes" id="UP000531216">
    <property type="component" value="Unassembled WGS sequence"/>
</dbReference>
<dbReference type="PRINTS" id="PR00778">
    <property type="entry name" value="HTHARSR"/>
</dbReference>
<dbReference type="InterPro" id="IPR050508">
    <property type="entry name" value="Methyltransf_Superfamily"/>
</dbReference>